<dbReference type="PROSITE" id="PS00430">
    <property type="entry name" value="TONB_DEPENDENT_REC_1"/>
    <property type="match status" value="1"/>
</dbReference>
<comment type="similarity">
    <text evidence="11 13">Belongs to the TonB-dependent receptor family.</text>
</comment>
<evidence type="ECO:0000313" key="19">
    <source>
        <dbReference type="Proteomes" id="UP000056750"/>
    </source>
</evidence>
<dbReference type="PROSITE" id="PS52016">
    <property type="entry name" value="TONB_DEPENDENT_REC_3"/>
    <property type="match status" value="1"/>
</dbReference>
<reference evidence="18" key="2">
    <citation type="submission" date="2023-07" db="EMBL/GenBank/DDBJ databases">
        <title>Genome content predicts the carbon catabolic preferences of heterotrophic bacteria.</title>
        <authorList>
            <person name="Gralka M."/>
        </authorList>
    </citation>
    <scope>NUCLEOTIDE SEQUENCE</scope>
    <source>
        <strain evidence="18">F2M12</strain>
    </source>
</reference>
<feature type="signal peptide" evidence="14">
    <location>
        <begin position="1"/>
        <end position="28"/>
    </location>
</feature>
<keyword evidence="4" id="KW-0410">Iron transport</keyword>
<evidence type="ECO:0000256" key="1">
    <source>
        <dbReference type="ARBA" id="ARBA00004571"/>
    </source>
</evidence>
<evidence type="ECO:0000256" key="10">
    <source>
        <dbReference type="ARBA" id="ARBA00023237"/>
    </source>
</evidence>
<dbReference type="CDD" id="cd01347">
    <property type="entry name" value="ligand_gated_channel"/>
    <property type="match status" value="1"/>
</dbReference>
<evidence type="ECO:0000256" key="11">
    <source>
        <dbReference type="PROSITE-ProRule" id="PRU01360"/>
    </source>
</evidence>
<keyword evidence="19" id="KW-1185">Reference proteome</keyword>
<dbReference type="Proteomes" id="UP000056750">
    <property type="component" value="Chromosome"/>
</dbReference>
<dbReference type="InterPro" id="IPR036942">
    <property type="entry name" value="Beta-barrel_TonB_sf"/>
</dbReference>
<dbReference type="SUPFAM" id="SSF56935">
    <property type="entry name" value="Porins"/>
    <property type="match status" value="1"/>
</dbReference>
<dbReference type="GO" id="GO:0006826">
    <property type="term" value="P:iron ion transport"/>
    <property type="evidence" value="ECO:0007669"/>
    <property type="project" value="UniProtKB-KW"/>
</dbReference>
<keyword evidence="2 11" id="KW-0813">Transport</keyword>
<keyword evidence="8 12" id="KW-0798">TonB box</keyword>
<reference evidence="17 19" key="1">
    <citation type="submission" date="2015-12" db="EMBL/GenBank/DDBJ databases">
        <title>Intraspecies pangenome expansion in the marine bacterium Alteromonas.</title>
        <authorList>
            <person name="Lopez-Perez M."/>
            <person name="Rodriguez-Valera F."/>
        </authorList>
    </citation>
    <scope>NUCLEOTIDE SEQUENCE [LARGE SCALE GENOMIC DNA]</scope>
    <source>
        <strain evidence="17 19">LMG 21861</strain>
    </source>
</reference>
<protein>
    <submittedName>
        <fullName evidence="17">Ligand-gated channel protein</fullName>
    </submittedName>
    <submittedName>
        <fullName evidence="18">TonB-dependent receptor</fullName>
    </submittedName>
</protein>
<evidence type="ECO:0000256" key="8">
    <source>
        <dbReference type="ARBA" id="ARBA00023077"/>
    </source>
</evidence>
<evidence type="ECO:0000256" key="12">
    <source>
        <dbReference type="PROSITE-ProRule" id="PRU10143"/>
    </source>
</evidence>
<dbReference type="Pfam" id="PF07715">
    <property type="entry name" value="Plug"/>
    <property type="match status" value="1"/>
</dbReference>
<evidence type="ECO:0000256" key="7">
    <source>
        <dbReference type="ARBA" id="ARBA00023065"/>
    </source>
</evidence>
<sequence length="824" mass="90527">MHYKGSTFGYSLVAGAVFTALTSSAVVAQEVTVDEKQVETIEVTATRRSGTLQEVPINISAITSDVLAQQNIEDLDSVARWVPGLTVTDQGGRNDSPIIVRGLNTNSSGPGSDGGTVATYFGEIPLFLNMRLLDVDRVEVLIGPQGTLYGAGTLGGAIRYIPKAVDLDFTTAEITGDVFTMEESNSLGGEGSFVFNAPIIEGELGVRASLNYFNNPGFIDYNYVVQEGGVSLPDPDWTDSTAISDNLRQVEDANGEDTLTGRIAVRWLPTDTIDATLTYFFQTQDVEGRSISHYNALSDENGLSALVGKYESAYRYEEPREKEDSLLSLEVKADLGFAELVSATGYSKFESDGQRDQTDLLIRLDYSYEEFPAFSSYTEELSERSTLTQEVRLVSLDDGPLSWIVGGFYYDTDSEGTSKEFTPNFDVYAIEVWGVEGNYRPDSLEYFSADEIDITEKALFGELTYEITDKWDATIGLRAYDYEVSARSGVDLPLYYSVFEGRASDSIDLELTEAPTEDDSGTLFKFNTSYKFTSDTMAYATISEGFRIGGANGAPACPDNVDDLNNQIVCALPDEQTYGADTTTNYELGVKTNFFNNKLQVNTSLFYVDWEDPQVTGATVNGQQTITVNAEGAASKGLELSLRGRANDYLTMYATYAHTKAELTADAPFLFTAQGEAGTELQDFYDGKDGDRLPGSAEHQFSFGMTYSQEVFGDKMLDVNYGITAQSDIYTTVGLRQDGEALPGYAISNLNARISSETWSVTLYIDNLFDKYAFVSTRRNVSDIGEGVYDSVLQPNGTELSRNYGHYILTPRTVGLKFNYKFDM</sequence>
<evidence type="ECO:0000256" key="14">
    <source>
        <dbReference type="SAM" id="SignalP"/>
    </source>
</evidence>
<dbReference type="AlphaFoldDB" id="A0AAW7Z6X7"/>
<keyword evidence="6" id="KW-0408">Iron</keyword>
<keyword evidence="3 11" id="KW-1134">Transmembrane beta strand</keyword>
<evidence type="ECO:0000256" key="13">
    <source>
        <dbReference type="RuleBase" id="RU003357"/>
    </source>
</evidence>
<dbReference type="Proteomes" id="UP001170717">
    <property type="component" value="Unassembled WGS sequence"/>
</dbReference>
<evidence type="ECO:0000313" key="20">
    <source>
        <dbReference type="Proteomes" id="UP001170717"/>
    </source>
</evidence>
<keyword evidence="10 11" id="KW-0998">Cell outer membrane</keyword>
<dbReference type="EMBL" id="CP013926">
    <property type="protein sequence ID" value="AMJ73125.1"/>
    <property type="molecule type" value="Genomic_DNA"/>
</dbReference>
<dbReference type="KEGG" id="asq:AVL57_03510"/>
<dbReference type="RefSeq" id="WP_057794290.1">
    <property type="nucleotide sequence ID" value="NZ_CAXIBE010000165.1"/>
</dbReference>
<keyword evidence="14" id="KW-0732">Signal</keyword>
<evidence type="ECO:0000313" key="18">
    <source>
        <dbReference type="EMBL" id="MDO6578042.1"/>
    </source>
</evidence>
<dbReference type="InterPro" id="IPR010916">
    <property type="entry name" value="TonB_box_CS"/>
</dbReference>
<name>A0AAW7Z6X7_9ALTE</name>
<gene>
    <name evidence="17" type="ORF">AVL57_03510</name>
    <name evidence="18" type="ORF">Q4527_11595</name>
</gene>
<dbReference type="Pfam" id="PF00593">
    <property type="entry name" value="TonB_dep_Rec_b-barrel"/>
    <property type="match status" value="1"/>
</dbReference>
<accession>A0AAW7Z6X7</accession>
<dbReference type="InterPro" id="IPR000531">
    <property type="entry name" value="Beta-barrel_TonB"/>
</dbReference>
<evidence type="ECO:0000256" key="6">
    <source>
        <dbReference type="ARBA" id="ARBA00023004"/>
    </source>
</evidence>
<proteinExistence type="inferred from homology"/>
<dbReference type="Gene3D" id="2.40.170.20">
    <property type="entry name" value="TonB-dependent receptor, beta-barrel domain"/>
    <property type="match status" value="1"/>
</dbReference>
<dbReference type="GO" id="GO:0009279">
    <property type="term" value="C:cell outer membrane"/>
    <property type="evidence" value="ECO:0007669"/>
    <property type="project" value="UniProtKB-SubCell"/>
</dbReference>
<evidence type="ECO:0000259" key="16">
    <source>
        <dbReference type="Pfam" id="PF07715"/>
    </source>
</evidence>
<dbReference type="InterPro" id="IPR039426">
    <property type="entry name" value="TonB-dep_rcpt-like"/>
</dbReference>
<keyword evidence="7" id="KW-0406">Ion transport</keyword>
<organism evidence="18 20">
    <name type="scientific">Alteromonas stellipolaris</name>
    <dbReference type="NCBI Taxonomy" id="233316"/>
    <lineage>
        <taxon>Bacteria</taxon>
        <taxon>Pseudomonadati</taxon>
        <taxon>Pseudomonadota</taxon>
        <taxon>Gammaproteobacteria</taxon>
        <taxon>Alteromonadales</taxon>
        <taxon>Alteromonadaceae</taxon>
        <taxon>Alteromonas/Salinimonas group</taxon>
        <taxon>Alteromonas</taxon>
    </lineage>
</organism>
<feature type="chain" id="PRO_5043712274" evidence="14">
    <location>
        <begin position="29"/>
        <end position="824"/>
    </location>
</feature>
<feature type="short sequence motif" description="TonB box" evidence="12">
    <location>
        <begin position="40"/>
        <end position="46"/>
    </location>
</feature>
<evidence type="ECO:0000259" key="15">
    <source>
        <dbReference type="Pfam" id="PF00593"/>
    </source>
</evidence>
<evidence type="ECO:0000256" key="4">
    <source>
        <dbReference type="ARBA" id="ARBA00022496"/>
    </source>
</evidence>
<evidence type="ECO:0000256" key="9">
    <source>
        <dbReference type="ARBA" id="ARBA00023136"/>
    </source>
</evidence>
<evidence type="ECO:0000256" key="5">
    <source>
        <dbReference type="ARBA" id="ARBA00022692"/>
    </source>
</evidence>
<dbReference type="EMBL" id="JAUOQI010000007">
    <property type="protein sequence ID" value="MDO6578042.1"/>
    <property type="molecule type" value="Genomic_DNA"/>
</dbReference>
<dbReference type="PANTHER" id="PTHR32552:SF81">
    <property type="entry name" value="TONB-DEPENDENT OUTER MEMBRANE RECEPTOR"/>
    <property type="match status" value="1"/>
</dbReference>
<evidence type="ECO:0000256" key="3">
    <source>
        <dbReference type="ARBA" id="ARBA00022452"/>
    </source>
</evidence>
<keyword evidence="18" id="KW-0675">Receptor</keyword>
<keyword evidence="5 11" id="KW-0812">Transmembrane</keyword>
<comment type="subcellular location">
    <subcellularLocation>
        <location evidence="1 11">Cell outer membrane</location>
        <topology evidence="1 11">Multi-pass membrane protein</topology>
    </subcellularLocation>
</comment>
<dbReference type="InterPro" id="IPR012910">
    <property type="entry name" value="Plug_dom"/>
</dbReference>
<evidence type="ECO:0000313" key="17">
    <source>
        <dbReference type="EMBL" id="AMJ73125.1"/>
    </source>
</evidence>
<dbReference type="PANTHER" id="PTHR32552">
    <property type="entry name" value="FERRICHROME IRON RECEPTOR-RELATED"/>
    <property type="match status" value="1"/>
</dbReference>
<keyword evidence="9 11" id="KW-0472">Membrane</keyword>
<evidence type="ECO:0000256" key="2">
    <source>
        <dbReference type="ARBA" id="ARBA00022448"/>
    </source>
</evidence>
<feature type="domain" description="TonB-dependent receptor-like beta-barrel" evidence="15">
    <location>
        <begin position="321"/>
        <end position="768"/>
    </location>
</feature>
<feature type="domain" description="TonB-dependent receptor plug" evidence="16">
    <location>
        <begin position="52"/>
        <end position="157"/>
    </location>
</feature>